<dbReference type="EMBL" id="QSRJ01000020">
    <property type="protein sequence ID" value="RGL07114.1"/>
    <property type="molecule type" value="Genomic_DNA"/>
</dbReference>
<dbReference type="AlphaFoldDB" id="A0A2V2CET7"/>
<evidence type="ECO:0000313" key="2">
    <source>
        <dbReference type="Proteomes" id="UP000260943"/>
    </source>
</evidence>
<name>A0A2V2CET7_9ACTN</name>
<evidence type="ECO:0000313" key="1">
    <source>
        <dbReference type="EMBL" id="RGL07114.1"/>
    </source>
</evidence>
<organism evidence="1 2">
    <name type="scientific">Collinsella tanakaei</name>
    <dbReference type="NCBI Taxonomy" id="626935"/>
    <lineage>
        <taxon>Bacteria</taxon>
        <taxon>Bacillati</taxon>
        <taxon>Actinomycetota</taxon>
        <taxon>Coriobacteriia</taxon>
        <taxon>Coriobacteriales</taxon>
        <taxon>Coriobacteriaceae</taxon>
        <taxon>Collinsella</taxon>
    </lineage>
</organism>
<comment type="caution">
    <text evidence="1">The sequence shown here is derived from an EMBL/GenBank/DDBJ whole genome shotgun (WGS) entry which is preliminary data.</text>
</comment>
<proteinExistence type="predicted"/>
<gene>
    <name evidence="1" type="ORF">DXC81_10920</name>
</gene>
<reference evidence="1 2" key="1">
    <citation type="submission" date="2018-08" db="EMBL/GenBank/DDBJ databases">
        <title>A genome reference for cultivated species of the human gut microbiota.</title>
        <authorList>
            <person name="Zou Y."/>
            <person name="Xue W."/>
            <person name="Luo G."/>
        </authorList>
    </citation>
    <scope>NUCLEOTIDE SEQUENCE [LARGE SCALE GENOMIC DNA]</scope>
    <source>
        <strain evidence="1 2">TF08-14</strain>
    </source>
</reference>
<protein>
    <submittedName>
        <fullName evidence="1">Uncharacterized protein</fullName>
    </submittedName>
</protein>
<accession>A0A2V2CET7</accession>
<sequence>MDLRRAGAIVLSIVAIALRLCAIAMCAITVVLCFSGLSARLNMVGFVVDLSRAMPAVIAGYGVITTPFGGVFRLDFALVAAVLFLLDYVCCRASRALRL</sequence>
<dbReference type="Proteomes" id="UP000260943">
    <property type="component" value="Unassembled WGS sequence"/>
</dbReference>
<dbReference type="RefSeq" id="WP_117680419.1">
    <property type="nucleotide sequence ID" value="NZ_CAJJKC010000003.1"/>
</dbReference>